<evidence type="ECO:0000313" key="7">
    <source>
        <dbReference type="Proteomes" id="UP000273044"/>
    </source>
</evidence>
<protein>
    <submittedName>
        <fullName evidence="6">Glutathione import ATP-binding protein GsiA</fullName>
        <ecNumber evidence="6">3.6.3.-</ecNumber>
    </submittedName>
</protein>
<gene>
    <name evidence="6" type="primary">gsiA_3</name>
    <name evidence="6" type="ORF">NCTC12967_01235</name>
</gene>
<dbReference type="InterPro" id="IPR003593">
    <property type="entry name" value="AAA+_ATPase"/>
</dbReference>
<evidence type="ECO:0000256" key="4">
    <source>
        <dbReference type="ARBA" id="ARBA00022840"/>
    </source>
</evidence>
<dbReference type="Gene3D" id="3.40.50.300">
    <property type="entry name" value="P-loop containing nucleotide triphosphate hydrolases"/>
    <property type="match status" value="1"/>
</dbReference>
<evidence type="ECO:0000256" key="1">
    <source>
        <dbReference type="ARBA" id="ARBA00005417"/>
    </source>
</evidence>
<evidence type="ECO:0000256" key="3">
    <source>
        <dbReference type="ARBA" id="ARBA00022741"/>
    </source>
</evidence>
<dbReference type="PANTHER" id="PTHR43776:SF7">
    <property type="entry name" value="D,D-DIPEPTIDE TRANSPORT ATP-BINDING PROTEIN DDPF-RELATED"/>
    <property type="match status" value="1"/>
</dbReference>
<dbReference type="Pfam" id="PF00005">
    <property type="entry name" value="ABC_tran"/>
    <property type="match status" value="1"/>
</dbReference>
<dbReference type="PROSITE" id="PS00211">
    <property type="entry name" value="ABC_TRANSPORTER_1"/>
    <property type="match status" value="1"/>
</dbReference>
<evidence type="ECO:0000259" key="5">
    <source>
        <dbReference type="PROSITE" id="PS50893"/>
    </source>
</evidence>
<dbReference type="InterPro" id="IPR050319">
    <property type="entry name" value="ABC_transp_ATP-bind"/>
</dbReference>
<reference evidence="6 7" key="1">
    <citation type="submission" date="2018-12" db="EMBL/GenBank/DDBJ databases">
        <authorList>
            <consortium name="Pathogen Informatics"/>
        </authorList>
    </citation>
    <scope>NUCLEOTIDE SEQUENCE [LARGE SCALE GENOMIC DNA]</scope>
    <source>
        <strain evidence="6 7">NCTC12967</strain>
    </source>
</reference>
<dbReference type="GO" id="GO:0005524">
    <property type="term" value="F:ATP binding"/>
    <property type="evidence" value="ECO:0007669"/>
    <property type="project" value="UniProtKB-KW"/>
</dbReference>
<evidence type="ECO:0000313" key="6">
    <source>
        <dbReference type="EMBL" id="VEH69954.1"/>
    </source>
</evidence>
<sequence length="201" mass="22611">MLTAEHITFGYRHGQPILNDISARLEPGQVLGLVAPSGFGKSTLGKIMAGWINRFRGTVALDGEPLQAHQPCRVQYINQNPEVSVNPRWRMGRILTECWPVDEDTKHQLGIEDAWLGRFPSELSGGELQRFCIARVLHPELRYLIADEMTTMLDPLTQAQIWTELTGLTRKRGIGLLMITHNPALVSRLCDDAIHLDRLNP</sequence>
<dbReference type="InterPro" id="IPR003439">
    <property type="entry name" value="ABC_transporter-like_ATP-bd"/>
</dbReference>
<dbReference type="RefSeq" id="WP_061787065.1">
    <property type="nucleotide sequence ID" value="NZ_LR134406.1"/>
</dbReference>
<keyword evidence="6" id="KW-0378">Hydrolase</keyword>
<dbReference type="SMART" id="SM00382">
    <property type="entry name" value="AAA"/>
    <property type="match status" value="1"/>
</dbReference>
<keyword evidence="3" id="KW-0547">Nucleotide-binding</keyword>
<dbReference type="EC" id="3.6.3.-" evidence="6"/>
<evidence type="ECO:0000256" key="2">
    <source>
        <dbReference type="ARBA" id="ARBA00022448"/>
    </source>
</evidence>
<dbReference type="PANTHER" id="PTHR43776">
    <property type="entry name" value="TRANSPORT ATP-BINDING PROTEIN"/>
    <property type="match status" value="1"/>
</dbReference>
<proteinExistence type="inferred from homology"/>
<keyword evidence="4 6" id="KW-0067">ATP-binding</keyword>
<keyword evidence="7" id="KW-1185">Reference proteome</keyword>
<accession>A0A448MXX5</accession>
<dbReference type="AlphaFoldDB" id="A0A448MXX5"/>
<dbReference type="PROSITE" id="PS50893">
    <property type="entry name" value="ABC_TRANSPORTER_2"/>
    <property type="match status" value="1"/>
</dbReference>
<dbReference type="InterPro" id="IPR017871">
    <property type="entry name" value="ABC_transporter-like_CS"/>
</dbReference>
<dbReference type="GeneID" id="64406712"/>
<feature type="domain" description="ABC transporter" evidence="5">
    <location>
        <begin position="2"/>
        <end position="199"/>
    </location>
</feature>
<keyword evidence="2" id="KW-0813">Transport</keyword>
<dbReference type="SUPFAM" id="SSF52540">
    <property type="entry name" value="P-loop containing nucleoside triphosphate hydrolases"/>
    <property type="match status" value="1"/>
</dbReference>
<name>A0A448MXX5_9ACTN</name>
<dbReference type="EMBL" id="LR134406">
    <property type="protein sequence ID" value="VEH69954.1"/>
    <property type="molecule type" value="Genomic_DNA"/>
</dbReference>
<comment type="similarity">
    <text evidence="1">Belongs to the ABC transporter superfamily.</text>
</comment>
<dbReference type="InterPro" id="IPR027417">
    <property type="entry name" value="P-loop_NTPase"/>
</dbReference>
<organism evidence="6 7">
    <name type="scientific">Arachnia propionica</name>
    <dbReference type="NCBI Taxonomy" id="1750"/>
    <lineage>
        <taxon>Bacteria</taxon>
        <taxon>Bacillati</taxon>
        <taxon>Actinomycetota</taxon>
        <taxon>Actinomycetes</taxon>
        <taxon>Propionibacteriales</taxon>
        <taxon>Propionibacteriaceae</taxon>
        <taxon>Arachnia</taxon>
    </lineage>
</organism>
<dbReference type="GO" id="GO:0055085">
    <property type="term" value="P:transmembrane transport"/>
    <property type="evidence" value="ECO:0007669"/>
    <property type="project" value="UniProtKB-ARBA"/>
</dbReference>
<dbReference type="GO" id="GO:0016887">
    <property type="term" value="F:ATP hydrolysis activity"/>
    <property type="evidence" value="ECO:0007669"/>
    <property type="project" value="InterPro"/>
</dbReference>
<dbReference type="Proteomes" id="UP000273044">
    <property type="component" value="Chromosome"/>
</dbReference>